<keyword evidence="4" id="KW-1185">Reference proteome</keyword>
<name>A0AAE0DPD6_9ROSI</name>
<evidence type="ECO:0000313" key="2">
    <source>
        <dbReference type="EMBL" id="KAK3177867.1"/>
    </source>
</evidence>
<comment type="caution">
    <text evidence="2">The sequence shown here is derived from an EMBL/GenBank/DDBJ whole genome shotgun (WGS) entry which is preliminary data.</text>
</comment>
<evidence type="ECO:0000313" key="3">
    <source>
        <dbReference type="EMBL" id="KAK3180979.1"/>
    </source>
</evidence>
<dbReference type="EMBL" id="JANJYJ010000266">
    <property type="protein sequence ID" value="KAK3177867.1"/>
    <property type="molecule type" value="Genomic_DNA"/>
</dbReference>
<protein>
    <submittedName>
        <fullName evidence="2">Uncharacterized protein</fullName>
    </submittedName>
</protein>
<dbReference type="Proteomes" id="UP001281410">
    <property type="component" value="Unassembled WGS sequence"/>
</dbReference>
<feature type="region of interest" description="Disordered" evidence="1">
    <location>
        <begin position="1"/>
        <end position="22"/>
    </location>
</feature>
<gene>
    <name evidence="3" type="ORF">Dsin_033064</name>
    <name evidence="2" type="ORF">Dsin_033139</name>
</gene>
<evidence type="ECO:0000256" key="1">
    <source>
        <dbReference type="SAM" id="MobiDB-lite"/>
    </source>
</evidence>
<organism evidence="2 4">
    <name type="scientific">Dipteronia sinensis</name>
    <dbReference type="NCBI Taxonomy" id="43782"/>
    <lineage>
        <taxon>Eukaryota</taxon>
        <taxon>Viridiplantae</taxon>
        <taxon>Streptophyta</taxon>
        <taxon>Embryophyta</taxon>
        <taxon>Tracheophyta</taxon>
        <taxon>Spermatophyta</taxon>
        <taxon>Magnoliopsida</taxon>
        <taxon>eudicotyledons</taxon>
        <taxon>Gunneridae</taxon>
        <taxon>Pentapetalae</taxon>
        <taxon>rosids</taxon>
        <taxon>malvids</taxon>
        <taxon>Sapindales</taxon>
        <taxon>Sapindaceae</taxon>
        <taxon>Hippocastanoideae</taxon>
        <taxon>Acereae</taxon>
        <taxon>Dipteronia</taxon>
    </lineage>
</organism>
<evidence type="ECO:0000313" key="4">
    <source>
        <dbReference type="Proteomes" id="UP001281410"/>
    </source>
</evidence>
<accession>A0AAE0DPD6</accession>
<dbReference type="AlphaFoldDB" id="A0AAE0DPD6"/>
<proteinExistence type="predicted"/>
<reference evidence="2" key="1">
    <citation type="journal article" date="2023" name="Plant J.">
        <title>Genome sequences and population genomics provide insights into the demographic history, inbreeding, and mutation load of two 'living fossil' tree species of Dipteronia.</title>
        <authorList>
            <person name="Feng Y."/>
            <person name="Comes H.P."/>
            <person name="Chen J."/>
            <person name="Zhu S."/>
            <person name="Lu R."/>
            <person name="Zhang X."/>
            <person name="Li P."/>
            <person name="Qiu J."/>
            <person name="Olsen K.M."/>
            <person name="Qiu Y."/>
        </authorList>
    </citation>
    <scope>NUCLEOTIDE SEQUENCE</scope>
    <source>
        <strain evidence="2">NBL</strain>
    </source>
</reference>
<sequence>MSDVVDGGWISSTTSTSRRRSYGRAGVDVGDGGLCRRRKMGLIGMGGQRIWEFRASRVKLISIVEKDHVAVPFYSKEIIRGSNREWHFVALLDQAASAFLYLSSFKAIGS</sequence>
<dbReference type="EMBL" id="JANJYJ010000018">
    <property type="protein sequence ID" value="KAK3180979.1"/>
    <property type="molecule type" value="Genomic_DNA"/>
</dbReference>